<proteinExistence type="inferred from homology"/>
<name>A0ABR1GCF7_AURAN</name>
<evidence type="ECO:0000256" key="2">
    <source>
        <dbReference type="ARBA" id="ARBA00023054"/>
    </source>
</evidence>
<protein>
    <submittedName>
        <fullName evidence="6">Dynein heavy chain binding protein</fullName>
    </submittedName>
</protein>
<dbReference type="PANTHER" id="PTHR13183:SF0">
    <property type="entry name" value="AXONEMAL DYNEIN LIGHT INTERMEDIATE POLYPEPTIDE 1"/>
    <property type="match status" value="1"/>
</dbReference>
<accession>A0ABR1GCF7</accession>
<evidence type="ECO:0000256" key="5">
    <source>
        <dbReference type="SAM" id="MobiDB-lite"/>
    </source>
</evidence>
<evidence type="ECO:0000313" key="6">
    <source>
        <dbReference type="EMBL" id="KAK7253805.1"/>
    </source>
</evidence>
<keyword evidence="1" id="KW-0243">Dynein</keyword>
<evidence type="ECO:0000256" key="1">
    <source>
        <dbReference type="ARBA" id="ARBA00023017"/>
    </source>
</evidence>
<dbReference type="InterPro" id="IPR019347">
    <property type="entry name" value="Axonemal_dynein_light_chain"/>
</dbReference>
<sequence>MAATSLRALPALESPFDAEDLAMSRSTSALPRPTNDGAPIRKPGMHPRGGKRRPGPSGPKKLKPLVKAEPGHFDPPPDADPPQSLLRYDAPLFVGVDGDDELIGDMGVKERTCAPDLDDMVNAMLPPRQWTQLTGTWCQFVSKTPATRDDLVALSNELDGLLRDRQARPKGICPVRQALFSQTFDELIRQVTLDQPLLGLMLLRIRDQQRMVNDATSWVHLAGVDFGMEKLIAAEPGMEELIVKIAALEAESSTIVDHIMELYKKADVEEKRAAELRAIQEKINRDEIEALKFQGQHLDGLLRMFGPGGNKPT</sequence>
<dbReference type="Pfam" id="PF10211">
    <property type="entry name" value="Ax_dynein_light"/>
    <property type="match status" value="1"/>
</dbReference>
<keyword evidence="7" id="KW-1185">Reference proteome</keyword>
<keyword evidence="2" id="KW-0175">Coiled coil</keyword>
<dbReference type="Proteomes" id="UP001363151">
    <property type="component" value="Unassembled WGS sequence"/>
</dbReference>
<evidence type="ECO:0000256" key="3">
    <source>
        <dbReference type="ARBA" id="ARBA00023175"/>
    </source>
</evidence>
<gene>
    <name evidence="6" type="ORF">SO694_00002657</name>
</gene>
<evidence type="ECO:0000313" key="7">
    <source>
        <dbReference type="Proteomes" id="UP001363151"/>
    </source>
</evidence>
<feature type="compositionally biased region" description="Basic residues" evidence="5">
    <location>
        <begin position="43"/>
        <end position="64"/>
    </location>
</feature>
<comment type="similarity">
    <text evidence="4">Belongs to the inner dynein arm light chain family.</text>
</comment>
<dbReference type="PANTHER" id="PTHR13183">
    <property type="entry name" value="AXONEMAL INNER ARM DYNEIN LIGHT CHAIN 28"/>
    <property type="match status" value="1"/>
</dbReference>
<evidence type="ECO:0000256" key="4">
    <source>
        <dbReference type="ARBA" id="ARBA00038114"/>
    </source>
</evidence>
<dbReference type="EMBL" id="JBBJCI010000034">
    <property type="protein sequence ID" value="KAK7253805.1"/>
    <property type="molecule type" value="Genomic_DNA"/>
</dbReference>
<comment type="caution">
    <text evidence="6">The sequence shown here is derived from an EMBL/GenBank/DDBJ whole genome shotgun (WGS) entry which is preliminary data.</text>
</comment>
<keyword evidence="3" id="KW-0505">Motor protein</keyword>
<organism evidence="6 7">
    <name type="scientific">Aureococcus anophagefferens</name>
    <name type="common">Harmful bloom alga</name>
    <dbReference type="NCBI Taxonomy" id="44056"/>
    <lineage>
        <taxon>Eukaryota</taxon>
        <taxon>Sar</taxon>
        <taxon>Stramenopiles</taxon>
        <taxon>Ochrophyta</taxon>
        <taxon>Pelagophyceae</taxon>
        <taxon>Pelagomonadales</taxon>
        <taxon>Pelagomonadaceae</taxon>
        <taxon>Aureococcus</taxon>
    </lineage>
</organism>
<feature type="region of interest" description="Disordered" evidence="5">
    <location>
        <begin position="1"/>
        <end position="83"/>
    </location>
</feature>
<reference evidence="6 7" key="1">
    <citation type="submission" date="2024-03" db="EMBL/GenBank/DDBJ databases">
        <title>Aureococcus anophagefferens CCMP1851 and Kratosvirus quantuckense: Draft genome of a second virus-susceptible host strain in the model system.</title>
        <authorList>
            <person name="Chase E."/>
            <person name="Truchon A.R."/>
            <person name="Schepens W."/>
            <person name="Wilhelm S.W."/>
        </authorList>
    </citation>
    <scope>NUCLEOTIDE SEQUENCE [LARGE SCALE GENOMIC DNA]</scope>
    <source>
        <strain evidence="6 7">CCMP1851</strain>
    </source>
</reference>